<keyword evidence="3" id="KW-1185">Reference proteome</keyword>
<gene>
    <name evidence="2" type="ORF">XENORESO_012520</name>
</gene>
<dbReference type="SUPFAM" id="SSF74924">
    <property type="entry name" value="Cap-Gly domain"/>
    <property type="match status" value="1"/>
</dbReference>
<dbReference type="Proteomes" id="UP001444071">
    <property type="component" value="Unassembled WGS sequence"/>
</dbReference>
<comment type="caution">
    <text evidence="2">The sequence shown here is derived from an EMBL/GenBank/DDBJ whole genome shotgun (WGS) entry which is preliminary data.</text>
</comment>
<dbReference type="InterPro" id="IPR000938">
    <property type="entry name" value="CAP-Gly_domain"/>
</dbReference>
<dbReference type="Gene3D" id="2.30.30.190">
    <property type="entry name" value="CAP Gly-rich-like domain"/>
    <property type="match status" value="1"/>
</dbReference>
<proteinExistence type="predicted"/>
<dbReference type="EMBL" id="JAHRIM010093964">
    <property type="protein sequence ID" value="MEQ2278092.1"/>
    <property type="molecule type" value="Genomic_DNA"/>
</dbReference>
<reference evidence="2 3" key="1">
    <citation type="submission" date="2021-06" db="EMBL/GenBank/DDBJ databases">
        <authorList>
            <person name="Palmer J.M."/>
        </authorList>
    </citation>
    <scope>NUCLEOTIDE SEQUENCE [LARGE SCALE GENOMIC DNA]</scope>
    <source>
        <strain evidence="2 3">XR_2019</strain>
        <tissue evidence="2">Muscle</tissue>
    </source>
</reference>
<dbReference type="InterPro" id="IPR036859">
    <property type="entry name" value="CAP-Gly_dom_sf"/>
</dbReference>
<evidence type="ECO:0000313" key="3">
    <source>
        <dbReference type="Proteomes" id="UP001444071"/>
    </source>
</evidence>
<dbReference type="Pfam" id="PF01302">
    <property type="entry name" value="CAP_GLY"/>
    <property type="match status" value="1"/>
</dbReference>
<accession>A0ABV0XB52</accession>
<dbReference type="SMART" id="SM01052">
    <property type="entry name" value="CAP_GLY"/>
    <property type="match status" value="1"/>
</dbReference>
<feature type="domain" description="CAP-Gly" evidence="1">
    <location>
        <begin position="105"/>
        <end position="182"/>
    </location>
</feature>
<organism evidence="2 3">
    <name type="scientific">Xenotaenia resolanae</name>
    <dbReference type="NCBI Taxonomy" id="208358"/>
    <lineage>
        <taxon>Eukaryota</taxon>
        <taxon>Metazoa</taxon>
        <taxon>Chordata</taxon>
        <taxon>Craniata</taxon>
        <taxon>Vertebrata</taxon>
        <taxon>Euteleostomi</taxon>
        <taxon>Actinopterygii</taxon>
        <taxon>Neopterygii</taxon>
        <taxon>Teleostei</taxon>
        <taxon>Neoteleostei</taxon>
        <taxon>Acanthomorphata</taxon>
        <taxon>Ovalentaria</taxon>
        <taxon>Atherinomorphae</taxon>
        <taxon>Cyprinodontiformes</taxon>
        <taxon>Goodeidae</taxon>
        <taxon>Xenotaenia</taxon>
    </lineage>
</organism>
<evidence type="ECO:0000259" key="1">
    <source>
        <dbReference type="SMART" id="SM01052"/>
    </source>
</evidence>
<evidence type="ECO:0000313" key="2">
    <source>
        <dbReference type="EMBL" id="MEQ2278092.1"/>
    </source>
</evidence>
<sequence>MNSSEIIYFIITEKPKTPTHIKPGSICYIREYRYRSEVSTRSSLKWLSVECLDSHYSLPHDISKACMQKLNADEADLLLACQPESHRLNLFRNTDAVQTALTLTVGTEVMVEEDGEKLRGIIRYIGPMNDPNYSHPITGRYFGIELQGADKGKGSTNGTFSSKKCFSCEKNCGVFAPFSRVRPVVSTSHSPSMSMHHTQQQTEGIIPGDSVMFIINDDFRFGMVVDIQEEAGTPMVRIST</sequence>
<protein>
    <recommendedName>
        <fullName evidence="1">CAP-Gly domain-containing protein</fullName>
    </recommendedName>
</protein>
<name>A0ABV0XB52_9TELE</name>
<feature type="non-terminal residue" evidence="2">
    <location>
        <position position="240"/>
    </location>
</feature>